<dbReference type="Proteomes" id="UP000300142">
    <property type="component" value="Unassembled WGS sequence"/>
</dbReference>
<evidence type="ECO:0000256" key="2">
    <source>
        <dbReference type="ARBA" id="ARBA00006739"/>
    </source>
</evidence>
<dbReference type="AlphaFoldDB" id="A0A480A4G6"/>
<dbReference type="SUPFAM" id="SSF53448">
    <property type="entry name" value="Nucleotide-diphospho-sugar transferases"/>
    <property type="match status" value="1"/>
</dbReference>
<protein>
    <submittedName>
        <fullName evidence="6">Glycosyl transferase family 2</fullName>
    </submittedName>
</protein>
<dbReference type="Gene3D" id="3.90.550.10">
    <property type="entry name" value="Spore Coat Polysaccharide Biosynthesis Protein SpsA, Chain A"/>
    <property type="match status" value="1"/>
</dbReference>
<proteinExistence type="inferred from homology"/>
<keyword evidence="3" id="KW-0328">Glycosyltransferase</keyword>
<evidence type="ECO:0000259" key="5">
    <source>
        <dbReference type="Pfam" id="PF00535"/>
    </source>
</evidence>
<feature type="domain" description="Glycosyltransferase 2-like" evidence="5">
    <location>
        <begin position="4"/>
        <end position="141"/>
    </location>
</feature>
<evidence type="ECO:0000313" key="6">
    <source>
        <dbReference type="EMBL" id="GCL38543.1"/>
    </source>
</evidence>
<comment type="caution">
    <text evidence="6">The sequence shown here is derived from an EMBL/GenBank/DDBJ whole genome shotgun (WGS) entry which is preliminary data.</text>
</comment>
<sequence length="290" mass="33096">MKLSVIIPTYERGEVLLDTIESLQRLMTPEFELLVIDQTLNHAVTIESRLNSLAEQGAIRWVRLPQPSIPMAMNRGILEAKGEIVLFLDDDIIPHEDLLQAHQQAHQQADLVAGQVLQPGEKSLTLQPGEPFRFTSNIPRQITEFMGGNFSIKRTVAIALGGFDENFIGAAYRYEAEFAHRYCQKYGLITYEPKALIHHLRVERGGTRSYGHHLRTAQPAHAVGAYYYLLKSKPNGWLWQILWRPLRSIRTKHHITHPWWIFPTLIAEARGLSLAIHKISQGPSYPILFQ</sequence>
<evidence type="ECO:0000313" key="7">
    <source>
        <dbReference type="Proteomes" id="UP000300142"/>
    </source>
</evidence>
<comment type="pathway">
    <text evidence="1">Cell wall biogenesis; cell wall polysaccharide biosynthesis.</text>
</comment>
<keyword evidence="4 6" id="KW-0808">Transferase</keyword>
<dbReference type="Pfam" id="PF00535">
    <property type="entry name" value="Glycos_transf_2"/>
    <property type="match status" value="1"/>
</dbReference>
<evidence type="ECO:0000256" key="3">
    <source>
        <dbReference type="ARBA" id="ARBA00022676"/>
    </source>
</evidence>
<gene>
    <name evidence="6" type="ORF">SR1949_36600</name>
</gene>
<dbReference type="EMBL" id="BJCE01000151">
    <property type="protein sequence ID" value="GCL38543.1"/>
    <property type="molecule type" value="Genomic_DNA"/>
</dbReference>
<accession>A0A480A4G6</accession>
<evidence type="ECO:0000256" key="4">
    <source>
        <dbReference type="ARBA" id="ARBA00022679"/>
    </source>
</evidence>
<dbReference type="GO" id="GO:0016757">
    <property type="term" value="F:glycosyltransferase activity"/>
    <property type="evidence" value="ECO:0007669"/>
    <property type="project" value="UniProtKB-KW"/>
</dbReference>
<name>A0A480A4G6_9CYAN</name>
<organism evidence="6 7">
    <name type="scientific">Sphaerospermopsis reniformis</name>
    <dbReference type="NCBI Taxonomy" id="531300"/>
    <lineage>
        <taxon>Bacteria</taxon>
        <taxon>Bacillati</taxon>
        <taxon>Cyanobacteriota</taxon>
        <taxon>Cyanophyceae</taxon>
        <taxon>Nostocales</taxon>
        <taxon>Aphanizomenonaceae</taxon>
        <taxon>Sphaerospermopsis</taxon>
    </lineage>
</organism>
<dbReference type="InterPro" id="IPR029044">
    <property type="entry name" value="Nucleotide-diphossugar_trans"/>
</dbReference>
<dbReference type="PANTHER" id="PTHR43179">
    <property type="entry name" value="RHAMNOSYLTRANSFERASE WBBL"/>
    <property type="match status" value="1"/>
</dbReference>
<dbReference type="InterPro" id="IPR001173">
    <property type="entry name" value="Glyco_trans_2-like"/>
</dbReference>
<keyword evidence="7" id="KW-1185">Reference proteome</keyword>
<dbReference type="RefSeq" id="WP_137668395.1">
    <property type="nucleotide sequence ID" value="NZ_BJCE01000151.1"/>
</dbReference>
<comment type="similarity">
    <text evidence="2">Belongs to the glycosyltransferase 2 family.</text>
</comment>
<reference evidence="7" key="1">
    <citation type="submission" date="2019-02" db="EMBL/GenBank/DDBJ databases">
        <title>Draft genome sequence of Sphaerospermopsis reniformis NIES-1949.</title>
        <authorList>
            <person name="Yamaguchi H."/>
            <person name="Suzuki S."/>
            <person name="Kawachi M."/>
        </authorList>
    </citation>
    <scope>NUCLEOTIDE SEQUENCE [LARGE SCALE GENOMIC DNA]</scope>
    <source>
        <strain evidence="7">NIES-1949</strain>
    </source>
</reference>
<dbReference type="PANTHER" id="PTHR43179:SF12">
    <property type="entry name" value="GALACTOFURANOSYLTRANSFERASE GLFT2"/>
    <property type="match status" value="1"/>
</dbReference>
<evidence type="ECO:0000256" key="1">
    <source>
        <dbReference type="ARBA" id="ARBA00004776"/>
    </source>
</evidence>